<keyword evidence="4" id="KW-1185">Reference proteome</keyword>
<gene>
    <name evidence="2" type="ORF">CNMCM5793_006107</name>
    <name evidence="3" type="ORF">CNMCM6106_002881</name>
</gene>
<dbReference type="InterPro" id="IPR052078">
    <property type="entry name" value="Trehalose_Metab_GTase"/>
</dbReference>
<evidence type="ECO:0000313" key="4">
    <source>
        <dbReference type="Proteomes" id="UP000630445"/>
    </source>
</evidence>
<dbReference type="Proteomes" id="UP000662466">
    <property type="component" value="Unassembled WGS sequence"/>
</dbReference>
<dbReference type="PANTHER" id="PTHR47779:SF2">
    <property type="entry name" value="SHOCK TREHALOSE SYNTHASE, PUTATIVE (AFU_ORTHOLOGUE AFUA_5G14780)-RELATED"/>
    <property type="match status" value="1"/>
</dbReference>
<dbReference type="EMBL" id="JACBAF010002116">
    <property type="protein sequence ID" value="KAF7167278.1"/>
    <property type="molecule type" value="Genomic_DNA"/>
</dbReference>
<reference evidence="2" key="1">
    <citation type="submission" date="2020-06" db="EMBL/GenBank/DDBJ databases">
        <title>Draft genome sequences of strains closely related to Aspergillus parafelis and Aspergillus hiratsukae.</title>
        <authorList>
            <person name="Dos Santos R.A.C."/>
            <person name="Rivero-Menendez O."/>
            <person name="Steenwyk J.L."/>
            <person name="Mead M.E."/>
            <person name="Goldman G.H."/>
            <person name="Alastruey-Izquierdo A."/>
            <person name="Rokas A."/>
        </authorList>
    </citation>
    <scope>NUCLEOTIDE SEQUENCE</scope>
    <source>
        <strain evidence="2">CNM-CM5793</strain>
        <strain evidence="3">CNM-CM6106</strain>
    </source>
</reference>
<evidence type="ECO:0000256" key="1">
    <source>
        <dbReference type="SAM" id="MobiDB-lite"/>
    </source>
</evidence>
<dbReference type="EMBL" id="JACBAD010002128">
    <property type="protein sequence ID" value="KAF7113924.1"/>
    <property type="molecule type" value="Genomic_DNA"/>
</dbReference>
<evidence type="ECO:0000313" key="2">
    <source>
        <dbReference type="EMBL" id="KAF7113924.1"/>
    </source>
</evidence>
<protein>
    <submittedName>
        <fullName evidence="2">Uncharacterized protein</fullName>
    </submittedName>
</protein>
<accession>A0A8H6U9N7</accession>
<feature type="compositionally biased region" description="Basic residues" evidence="1">
    <location>
        <begin position="433"/>
        <end position="446"/>
    </location>
</feature>
<feature type="compositionally biased region" description="Low complexity" evidence="1">
    <location>
        <begin position="422"/>
        <end position="432"/>
    </location>
</feature>
<dbReference type="PANTHER" id="PTHR47779">
    <property type="entry name" value="SYNTHASE (CCG-9), PUTATIVE (AFU_ORTHOLOGUE AFUA_3G12100)-RELATED"/>
    <property type="match status" value="1"/>
</dbReference>
<evidence type="ECO:0000313" key="3">
    <source>
        <dbReference type="EMBL" id="KAF7167278.1"/>
    </source>
</evidence>
<dbReference type="Proteomes" id="UP000630445">
    <property type="component" value="Unassembled WGS sequence"/>
</dbReference>
<name>A0A8H6U9N7_9EURO</name>
<feature type="region of interest" description="Disordered" evidence="1">
    <location>
        <begin position="422"/>
        <end position="463"/>
    </location>
</feature>
<organism evidence="2 4">
    <name type="scientific">Aspergillus hiratsukae</name>
    <dbReference type="NCBI Taxonomy" id="1194566"/>
    <lineage>
        <taxon>Eukaryota</taxon>
        <taxon>Fungi</taxon>
        <taxon>Dikarya</taxon>
        <taxon>Ascomycota</taxon>
        <taxon>Pezizomycotina</taxon>
        <taxon>Eurotiomycetes</taxon>
        <taxon>Eurotiomycetidae</taxon>
        <taxon>Eurotiales</taxon>
        <taxon>Aspergillaceae</taxon>
        <taxon>Aspergillus</taxon>
        <taxon>Aspergillus subgen. Fumigati</taxon>
    </lineage>
</organism>
<feature type="region of interest" description="Disordered" evidence="1">
    <location>
        <begin position="1"/>
        <end position="20"/>
    </location>
</feature>
<dbReference type="Gene3D" id="3.40.50.2000">
    <property type="entry name" value="Glycogen Phosphorylase B"/>
    <property type="match status" value="1"/>
</dbReference>
<proteinExistence type="predicted"/>
<dbReference type="AlphaFoldDB" id="A0A8H6U9N7"/>
<comment type="caution">
    <text evidence="2">The sequence shown here is derived from an EMBL/GenBank/DDBJ whole genome shotgun (WGS) entry which is preliminary data.</text>
</comment>
<sequence>MADLRKPKNQDIPIQPLPGEISWSGPTPNTIWAGVSELVEEGSRCRIAIVIRNLTYLLDCVSHELEECASRDPTELSREIISQLQNYSTKYKEKFIGAGLPESLVLKCPGLCSQLWLELDIVPLVLRHEPRARTAQDRGQVATFWGWERKTLDEQADSMARKCIRSFGIGHVIHTRISRDNLVEVDGDFMARLANKQDYERTVEPRSWAIAQQYARELREKQVKVAFFSLTFHSKPDVHTRHALSCSSCYNPSCPGAGSCGTLYSISDLIVTYAQQSDQMPPPPLNAATSVPISQLLSAEQAPIDESDDDEDNWETKLAITATECVYRFRDVQLCAPPFPFRQRWDMEARQVIGERKNRGHKRKKIEYEEYDEEEYYEYNQYNEYFNQEEFDEDMQKMHEDLHRMHNDLQRMHNDMAAAPATVAAANTSAPPAKRRKKAMRKRKQGRAAAGEGVAGSPAGNSA</sequence>
<dbReference type="OrthoDB" id="5368821at2759"/>